<dbReference type="GO" id="GO:0015920">
    <property type="term" value="P:lipopolysaccharide transport"/>
    <property type="evidence" value="ECO:0007669"/>
    <property type="project" value="UniProtKB-UniRule"/>
</dbReference>
<sequence length="245" mass="26297">MAQCYPANNRKTRSGLLSKYRIGVVLLALFLTSLAPVAFALKSDNDQPMDVTAGTSRIEGDKEVSSKKTIYLHGNVLMVQGTIKLHGDDATIYMDKEVAPAKGAAPSDKSKVKHLILTGKLAHMEQMQDDNGGLMTGDAEKLDYKVDTHLVEMTGNVTVVQQKQGTFHGEHMIYNTLTGEMVSGDESATSRVHIILQPKEEKTPAATQPGTTPTTTPAKKNKAKTAPLSPPAKPAAETTTTTDGH</sequence>
<dbReference type="RefSeq" id="WP_129831907.1">
    <property type="nucleotide sequence ID" value="NZ_CP035704.1"/>
</dbReference>
<dbReference type="PANTHER" id="PTHR36504">
    <property type="entry name" value="LIPOPOLYSACCHARIDE EXPORT SYSTEM PROTEIN LPTA"/>
    <property type="match status" value="1"/>
</dbReference>
<comment type="function">
    <text evidence="4">Involved in the assembly of lipopolysaccharide (LPS). Required for the translocation of LPS from the inner membrane to the outer membrane. May form a bridge between the inner membrane and the outer membrane, via interactions with LptC and LptD, thereby facilitating LPS transfer across the periplasm.</text>
</comment>
<dbReference type="GO" id="GO:0009279">
    <property type="term" value="C:cell outer membrane"/>
    <property type="evidence" value="ECO:0007669"/>
    <property type="project" value="TreeGrafter"/>
</dbReference>
<dbReference type="AlphaFoldDB" id="A0A411HGN1"/>
<accession>A0A411HGN1</accession>
<dbReference type="GO" id="GO:0001530">
    <property type="term" value="F:lipopolysaccharide binding"/>
    <property type="evidence" value="ECO:0007669"/>
    <property type="project" value="InterPro"/>
</dbReference>
<dbReference type="HAMAP" id="MF_01914">
    <property type="entry name" value="LPS_assembly_LptA"/>
    <property type="match status" value="1"/>
</dbReference>
<dbReference type="InterPro" id="IPR005653">
    <property type="entry name" value="OstA-like_N"/>
</dbReference>
<comment type="subcellular location">
    <subcellularLocation>
        <location evidence="4">Periplasm</location>
    </subcellularLocation>
</comment>
<dbReference type="InterPro" id="IPR014340">
    <property type="entry name" value="LptA"/>
</dbReference>
<dbReference type="GO" id="GO:0017089">
    <property type="term" value="F:glycolipid transfer activity"/>
    <property type="evidence" value="ECO:0007669"/>
    <property type="project" value="TreeGrafter"/>
</dbReference>
<comment type="subunit">
    <text evidence="4">Component of the lipopolysaccharide transport and assembly complex.</text>
</comment>
<evidence type="ECO:0000256" key="2">
    <source>
        <dbReference type="ARBA" id="ARBA00022729"/>
    </source>
</evidence>
<dbReference type="NCBIfam" id="TIGR03002">
    <property type="entry name" value="outer_YhbN_LptA"/>
    <property type="match status" value="1"/>
</dbReference>
<dbReference type="InterPro" id="IPR052037">
    <property type="entry name" value="LPS_export_LptA"/>
</dbReference>
<protein>
    <recommendedName>
        <fullName evidence="4">Lipopolysaccharide export system protein LptA</fullName>
    </recommendedName>
</protein>
<evidence type="ECO:0000256" key="1">
    <source>
        <dbReference type="ARBA" id="ARBA00022448"/>
    </source>
</evidence>
<dbReference type="GO" id="GO:0030288">
    <property type="term" value="C:outer membrane-bounded periplasmic space"/>
    <property type="evidence" value="ECO:0007669"/>
    <property type="project" value="TreeGrafter"/>
</dbReference>
<dbReference type="EMBL" id="CP035704">
    <property type="protein sequence ID" value="QBB69649.1"/>
    <property type="molecule type" value="Genomic_DNA"/>
</dbReference>
<dbReference type="GO" id="GO:0043165">
    <property type="term" value="P:Gram-negative-bacterium-type cell outer membrane assembly"/>
    <property type="evidence" value="ECO:0007669"/>
    <property type="project" value="UniProtKB-UniRule"/>
</dbReference>
<dbReference type="Gene3D" id="2.60.450.10">
    <property type="entry name" value="Lipopolysaccharide (LPS) transport protein A like domain"/>
    <property type="match status" value="1"/>
</dbReference>
<dbReference type="PANTHER" id="PTHR36504:SF1">
    <property type="entry name" value="LIPOPOLYSACCHARIDE EXPORT SYSTEM PROTEIN LPTA"/>
    <property type="match status" value="1"/>
</dbReference>
<reference evidence="7 8" key="1">
    <citation type="submission" date="2019-01" db="EMBL/GenBank/DDBJ databases">
        <title>Pseudolysobacter antarctica gen. nov., sp. nov., isolated from Fildes Peninsula, Antarctica.</title>
        <authorList>
            <person name="Wei Z."/>
            <person name="Peng F."/>
        </authorList>
    </citation>
    <scope>NUCLEOTIDE SEQUENCE [LARGE SCALE GENOMIC DNA]</scope>
    <source>
        <strain evidence="7 8">AQ6-296</strain>
    </source>
</reference>
<evidence type="ECO:0000256" key="5">
    <source>
        <dbReference type="SAM" id="MobiDB-lite"/>
    </source>
</evidence>
<evidence type="ECO:0000256" key="3">
    <source>
        <dbReference type="ARBA" id="ARBA00022764"/>
    </source>
</evidence>
<name>A0A411HGN1_9GAMM</name>
<dbReference type="KEGG" id="xbc:ELE36_04245"/>
<keyword evidence="3 4" id="KW-0574">Periplasm</keyword>
<feature type="compositionally biased region" description="Low complexity" evidence="5">
    <location>
        <begin position="204"/>
        <end position="218"/>
    </location>
</feature>
<dbReference type="OrthoDB" id="9795964at2"/>
<feature type="domain" description="Organic solvent tolerance-like N-terminal" evidence="6">
    <location>
        <begin position="66"/>
        <end position="179"/>
    </location>
</feature>
<dbReference type="Pfam" id="PF03968">
    <property type="entry name" value="LptD_N"/>
    <property type="match status" value="1"/>
</dbReference>
<keyword evidence="2" id="KW-0732">Signal</keyword>
<comment type="similarity">
    <text evidence="4">Belongs to the LptA family.</text>
</comment>
<keyword evidence="1 4" id="KW-0813">Transport</keyword>
<feature type="region of interest" description="Disordered" evidence="5">
    <location>
        <begin position="197"/>
        <end position="245"/>
    </location>
</feature>
<keyword evidence="8" id="KW-1185">Reference proteome</keyword>
<proteinExistence type="inferred from homology"/>
<evidence type="ECO:0000256" key="4">
    <source>
        <dbReference type="HAMAP-Rule" id="MF_01914"/>
    </source>
</evidence>
<dbReference type="Proteomes" id="UP000291562">
    <property type="component" value="Chromosome"/>
</dbReference>
<organism evidence="7 8">
    <name type="scientific">Pseudolysobacter antarcticus</name>
    <dbReference type="NCBI Taxonomy" id="2511995"/>
    <lineage>
        <taxon>Bacteria</taxon>
        <taxon>Pseudomonadati</taxon>
        <taxon>Pseudomonadota</taxon>
        <taxon>Gammaproteobacteria</taxon>
        <taxon>Lysobacterales</taxon>
        <taxon>Rhodanobacteraceae</taxon>
        <taxon>Pseudolysobacter</taxon>
    </lineage>
</organism>
<evidence type="ECO:0000313" key="8">
    <source>
        <dbReference type="Proteomes" id="UP000291562"/>
    </source>
</evidence>
<gene>
    <name evidence="4 7" type="primary">lptA</name>
    <name evidence="7" type="ORF">ELE36_04245</name>
</gene>
<evidence type="ECO:0000313" key="7">
    <source>
        <dbReference type="EMBL" id="QBB69649.1"/>
    </source>
</evidence>
<evidence type="ECO:0000259" key="6">
    <source>
        <dbReference type="Pfam" id="PF03968"/>
    </source>
</evidence>